<proteinExistence type="predicted"/>
<gene>
    <name evidence="1" type="ORF">GYA55_04410</name>
</gene>
<name>A0A7X9FQE6_9DELT</name>
<dbReference type="Proteomes" id="UP000524246">
    <property type="component" value="Unassembled WGS sequence"/>
</dbReference>
<evidence type="ECO:0000313" key="2">
    <source>
        <dbReference type="Proteomes" id="UP000524246"/>
    </source>
</evidence>
<evidence type="ECO:0000313" key="1">
    <source>
        <dbReference type="EMBL" id="NMC62390.1"/>
    </source>
</evidence>
<dbReference type="AlphaFoldDB" id="A0A7X9FQE6"/>
<comment type="caution">
    <text evidence="1">The sequence shown here is derived from an EMBL/GenBank/DDBJ whole genome shotgun (WGS) entry which is preliminary data.</text>
</comment>
<organism evidence="1 2">
    <name type="scientific">SAR324 cluster bacterium</name>
    <dbReference type="NCBI Taxonomy" id="2024889"/>
    <lineage>
        <taxon>Bacteria</taxon>
        <taxon>Deltaproteobacteria</taxon>
        <taxon>SAR324 cluster</taxon>
    </lineage>
</organism>
<sequence>MTGNTLWCIFSGPIDFDRANTSWRDEWTQGLIDLGFKKEQIFNPCRKPLPKGMFEFDLDSEAEVCAKYRKAKDYESLCRVMNQIAHVDLRLVDKSDLVLANFTKMSQESIQPIIDEFEEIFSKEVIMSAPHFQTATKMRGVFYKLVTKYLSLQTPTYGTIHEIVNATIQHKPTMVVWKGGKETCSYWMMWLVGHNNVFDSFDALTDRLKSISEGKVALNVKDWMLFDFGRGQKLEMP</sequence>
<accession>A0A7X9FQE6</accession>
<reference evidence="1 2" key="1">
    <citation type="journal article" date="2020" name="Biotechnol. Biofuels">
        <title>New insights from the biogas microbiome by comprehensive genome-resolved metagenomics of nearly 1600 species originating from multiple anaerobic digesters.</title>
        <authorList>
            <person name="Campanaro S."/>
            <person name="Treu L."/>
            <person name="Rodriguez-R L.M."/>
            <person name="Kovalovszki A."/>
            <person name="Ziels R.M."/>
            <person name="Maus I."/>
            <person name="Zhu X."/>
            <person name="Kougias P.G."/>
            <person name="Basile A."/>
            <person name="Luo G."/>
            <person name="Schluter A."/>
            <person name="Konstantinidis K.T."/>
            <person name="Angelidaki I."/>
        </authorList>
    </citation>
    <scope>NUCLEOTIDE SEQUENCE [LARGE SCALE GENOMIC DNA]</scope>
    <source>
        <strain evidence="1">AS27yjCOA_65</strain>
    </source>
</reference>
<dbReference type="EMBL" id="JAAZON010000183">
    <property type="protein sequence ID" value="NMC62390.1"/>
    <property type="molecule type" value="Genomic_DNA"/>
</dbReference>
<protein>
    <submittedName>
        <fullName evidence="1">Uncharacterized protein</fullName>
    </submittedName>
</protein>